<keyword evidence="8" id="KW-1185">Reference proteome</keyword>
<evidence type="ECO:0000256" key="1">
    <source>
        <dbReference type="ARBA" id="ARBA00004123"/>
    </source>
</evidence>
<evidence type="ECO:0000256" key="6">
    <source>
        <dbReference type="ARBA" id="ARBA00023242"/>
    </source>
</evidence>
<proteinExistence type="inferred from homology"/>
<dbReference type="InterPro" id="IPR037813">
    <property type="entry name" value="TAF2"/>
</dbReference>
<dbReference type="GO" id="GO:0016251">
    <property type="term" value="F:RNA polymerase II general transcription initiation factor activity"/>
    <property type="evidence" value="ECO:0007669"/>
    <property type="project" value="TreeGrafter"/>
</dbReference>
<protein>
    <recommendedName>
        <fullName evidence="3">Transcription initiation factor TFIID subunit 2</fullName>
    </recommendedName>
</protein>
<comment type="similarity">
    <text evidence="2">Belongs to the TAF2 family.</text>
</comment>
<dbReference type="Gene3D" id="2.60.40.1730">
    <property type="entry name" value="tricorn interacting facor f3 domain"/>
    <property type="match status" value="1"/>
</dbReference>
<dbReference type="GO" id="GO:0000976">
    <property type="term" value="F:transcription cis-regulatory region binding"/>
    <property type="evidence" value="ECO:0007669"/>
    <property type="project" value="TreeGrafter"/>
</dbReference>
<dbReference type="InterPro" id="IPR042097">
    <property type="entry name" value="Aminopeptidase_N-like_N_sf"/>
</dbReference>
<evidence type="ECO:0000256" key="2">
    <source>
        <dbReference type="ARBA" id="ARBA00010937"/>
    </source>
</evidence>
<dbReference type="Gene3D" id="1.10.390.10">
    <property type="entry name" value="Neutral Protease Domain 2"/>
    <property type="match status" value="1"/>
</dbReference>
<sequence>MAPTSRSANQPVPSTTVYELPRCPVHIGNAPFDFRVAASERLAVRQKRKGQVHDARETQHDAFQMQQEDTESTQKLLVCLGCTNGDWECICLEAQNNSTYTKYERKVSECKRSMRKSSGTMARLWLLNLMDLIVSERRVPRVLRIILISVTTSYIRIGDNRGLCIGIEFSLEDPPGGVYYVIPEGEDAVEERTAYMFTYGHENSSCMWFPCINSYTEPCTSKLEFIINKSMTAVACSELVEVDTTPDLHRKMYHYTVSVPVGAPNIALTVGSFEIYADPHMHEVTHFCLPQLMPLLENIVRYLHEVFEFYEEALLTRYPFSCYKQVFLDEIDNECNAYAHNGDPLDAPCRSINPWKRLN</sequence>
<name>A0AAG5D4T7_ANOAO</name>
<dbReference type="GO" id="GO:0006367">
    <property type="term" value="P:transcription initiation at RNA polymerase II promoter"/>
    <property type="evidence" value="ECO:0007669"/>
    <property type="project" value="TreeGrafter"/>
</dbReference>
<evidence type="ECO:0000256" key="4">
    <source>
        <dbReference type="ARBA" id="ARBA00023015"/>
    </source>
</evidence>
<dbReference type="EnsemblMetazoa" id="ENSAATROPT007017">
    <property type="protein sequence ID" value="ENSAATROPP006307"/>
    <property type="gene ID" value="ENSAATROPG005717"/>
</dbReference>
<dbReference type="PANTHER" id="PTHR15137">
    <property type="entry name" value="TRANSCRIPTION INITIATION FACTOR TFIID"/>
    <property type="match status" value="1"/>
</dbReference>
<keyword evidence="4" id="KW-0805">Transcription regulation</keyword>
<comment type="subcellular location">
    <subcellularLocation>
        <location evidence="1">Nucleus</location>
    </subcellularLocation>
</comment>
<evidence type="ECO:0000256" key="3">
    <source>
        <dbReference type="ARBA" id="ARBA00017363"/>
    </source>
</evidence>
<keyword evidence="5" id="KW-0804">Transcription</keyword>
<evidence type="ECO:0000256" key="5">
    <source>
        <dbReference type="ARBA" id="ARBA00023163"/>
    </source>
</evidence>
<accession>A0AAG5D4T7</accession>
<organism evidence="7 8">
    <name type="scientific">Anopheles atroparvus</name>
    <name type="common">European mosquito</name>
    <dbReference type="NCBI Taxonomy" id="41427"/>
    <lineage>
        <taxon>Eukaryota</taxon>
        <taxon>Metazoa</taxon>
        <taxon>Ecdysozoa</taxon>
        <taxon>Arthropoda</taxon>
        <taxon>Hexapoda</taxon>
        <taxon>Insecta</taxon>
        <taxon>Pterygota</taxon>
        <taxon>Neoptera</taxon>
        <taxon>Endopterygota</taxon>
        <taxon>Diptera</taxon>
        <taxon>Nematocera</taxon>
        <taxon>Culicoidea</taxon>
        <taxon>Culicidae</taxon>
        <taxon>Anophelinae</taxon>
        <taxon>Anopheles</taxon>
    </lineage>
</organism>
<keyword evidence="6" id="KW-0539">Nucleus</keyword>
<evidence type="ECO:0000313" key="7">
    <source>
        <dbReference type="EnsemblMetazoa" id="ENSAATROPP006307"/>
    </source>
</evidence>
<reference evidence="7" key="1">
    <citation type="submission" date="2024-04" db="UniProtKB">
        <authorList>
            <consortium name="EnsemblMetazoa"/>
        </authorList>
    </citation>
    <scope>IDENTIFICATION</scope>
    <source>
        <strain evidence="7">EBRO</strain>
    </source>
</reference>
<dbReference type="InterPro" id="IPR027268">
    <property type="entry name" value="Peptidase_M4/M1_CTD_sf"/>
</dbReference>
<dbReference type="AlphaFoldDB" id="A0AAG5D4T7"/>
<evidence type="ECO:0000313" key="8">
    <source>
        <dbReference type="Proteomes" id="UP000075880"/>
    </source>
</evidence>
<dbReference type="GO" id="GO:0005669">
    <property type="term" value="C:transcription factor TFIID complex"/>
    <property type="evidence" value="ECO:0007669"/>
    <property type="project" value="InterPro"/>
</dbReference>
<dbReference type="SUPFAM" id="SSF63737">
    <property type="entry name" value="Leukotriene A4 hydrolase N-terminal domain"/>
    <property type="match status" value="1"/>
</dbReference>
<dbReference type="GO" id="GO:0003682">
    <property type="term" value="F:chromatin binding"/>
    <property type="evidence" value="ECO:0007669"/>
    <property type="project" value="TreeGrafter"/>
</dbReference>
<dbReference type="PANTHER" id="PTHR15137:SF9">
    <property type="entry name" value="TRANSCRIPTION INITIATION FACTOR TFIID SUBUNIT 2"/>
    <property type="match status" value="1"/>
</dbReference>
<dbReference type="Proteomes" id="UP000075880">
    <property type="component" value="Unassembled WGS sequence"/>
</dbReference>